<gene>
    <name evidence="2" type="ORF">LIER_38864</name>
</gene>
<evidence type="ECO:0000256" key="1">
    <source>
        <dbReference type="SAM" id="MobiDB-lite"/>
    </source>
</evidence>
<feature type="compositionally biased region" description="Basic and acidic residues" evidence="1">
    <location>
        <begin position="147"/>
        <end position="156"/>
    </location>
</feature>
<organism evidence="2 3">
    <name type="scientific">Lithospermum erythrorhizon</name>
    <name type="common">Purple gromwell</name>
    <name type="synonym">Lithospermum officinale var. erythrorhizon</name>
    <dbReference type="NCBI Taxonomy" id="34254"/>
    <lineage>
        <taxon>Eukaryota</taxon>
        <taxon>Viridiplantae</taxon>
        <taxon>Streptophyta</taxon>
        <taxon>Embryophyta</taxon>
        <taxon>Tracheophyta</taxon>
        <taxon>Spermatophyta</taxon>
        <taxon>Magnoliopsida</taxon>
        <taxon>eudicotyledons</taxon>
        <taxon>Gunneridae</taxon>
        <taxon>Pentapetalae</taxon>
        <taxon>asterids</taxon>
        <taxon>lamiids</taxon>
        <taxon>Boraginales</taxon>
        <taxon>Boraginaceae</taxon>
        <taxon>Boraginoideae</taxon>
        <taxon>Lithospermeae</taxon>
        <taxon>Lithospermum</taxon>
    </lineage>
</organism>
<feature type="region of interest" description="Disordered" evidence="1">
    <location>
        <begin position="141"/>
        <end position="180"/>
    </location>
</feature>
<name>A0AAV3QAB5_LITER</name>
<sequence length="180" mass="20559">MLLRPPRQKMPENKKDMSKFCQYHNDHGDEAGVDLTCGHPIGWVHVQRVNPLGVENLLVTMGKHPQKTTQMVEFTIVDISDRAYNIIIGRPAPSEFEAMVSPIHLKMKFPTRYGTCKIQGIQNKARGCYFASTKRIKAQIDVGSTSRRPDEPKDRNLATLAMPEESPRKRRPHEEIWSIP</sequence>
<evidence type="ECO:0000313" key="2">
    <source>
        <dbReference type="EMBL" id="GAA0159408.1"/>
    </source>
</evidence>
<accession>A0AAV3QAB5</accession>
<evidence type="ECO:0000313" key="3">
    <source>
        <dbReference type="Proteomes" id="UP001454036"/>
    </source>
</evidence>
<dbReference type="EMBL" id="BAABME010020106">
    <property type="protein sequence ID" value="GAA0159408.1"/>
    <property type="molecule type" value="Genomic_DNA"/>
</dbReference>
<keyword evidence="3" id="KW-1185">Reference proteome</keyword>
<reference evidence="2 3" key="1">
    <citation type="submission" date="2024-01" db="EMBL/GenBank/DDBJ databases">
        <title>The complete chloroplast genome sequence of Lithospermum erythrorhizon: insights into the phylogenetic relationship among Boraginaceae species and the maternal lineages of purple gromwells.</title>
        <authorList>
            <person name="Okada T."/>
            <person name="Watanabe K."/>
        </authorList>
    </citation>
    <scope>NUCLEOTIDE SEQUENCE [LARGE SCALE GENOMIC DNA]</scope>
</reference>
<dbReference type="Proteomes" id="UP001454036">
    <property type="component" value="Unassembled WGS sequence"/>
</dbReference>
<dbReference type="AlphaFoldDB" id="A0AAV3QAB5"/>
<protein>
    <submittedName>
        <fullName evidence="2">Uncharacterized protein</fullName>
    </submittedName>
</protein>
<proteinExistence type="predicted"/>
<comment type="caution">
    <text evidence="2">The sequence shown here is derived from an EMBL/GenBank/DDBJ whole genome shotgun (WGS) entry which is preliminary data.</text>
</comment>